<reference evidence="1 2" key="1">
    <citation type="submission" date="2016-10" db="EMBL/GenBank/DDBJ databases">
        <authorList>
            <person name="de Groot N.N."/>
        </authorList>
    </citation>
    <scope>NUCLEOTIDE SEQUENCE [LARGE SCALE GENOMIC DNA]</scope>
    <source>
        <strain evidence="1 2">CPCC 201354</strain>
    </source>
</reference>
<dbReference type="Proteomes" id="UP000198923">
    <property type="component" value="Unassembled WGS sequence"/>
</dbReference>
<name>A0A1G7ZSW6_9ACTN</name>
<accession>A0A1G7ZSW6</accession>
<evidence type="ECO:0000313" key="2">
    <source>
        <dbReference type="Proteomes" id="UP000198923"/>
    </source>
</evidence>
<keyword evidence="2" id="KW-1185">Reference proteome</keyword>
<protein>
    <submittedName>
        <fullName evidence="1">Uncharacterized protein</fullName>
    </submittedName>
</protein>
<dbReference type="STRING" id="504805.SAMN05421505_111188"/>
<dbReference type="EMBL" id="FNCN01000011">
    <property type="protein sequence ID" value="SDH11764.1"/>
    <property type="molecule type" value="Genomic_DNA"/>
</dbReference>
<proteinExistence type="predicted"/>
<sequence>MKVKKLKVSQVRASLHSHNHATVARTAVAWR</sequence>
<evidence type="ECO:0000313" key="1">
    <source>
        <dbReference type="EMBL" id="SDH11764.1"/>
    </source>
</evidence>
<dbReference type="AlphaFoldDB" id="A0A1G7ZSW6"/>
<gene>
    <name evidence="1" type="ORF">SAMN05421505_111188</name>
</gene>
<organism evidence="1 2">
    <name type="scientific">Sinosporangium album</name>
    <dbReference type="NCBI Taxonomy" id="504805"/>
    <lineage>
        <taxon>Bacteria</taxon>
        <taxon>Bacillati</taxon>
        <taxon>Actinomycetota</taxon>
        <taxon>Actinomycetes</taxon>
        <taxon>Streptosporangiales</taxon>
        <taxon>Streptosporangiaceae</taxon>
        <taxon>Sinosporangium</taxon>
    </lineage>
</organism>